<dbReference type="EMBL" id="ANJA01002142">
    <property type="protein sequence ID" value="ETO71776.1"/>
    <property type="molecule type" value="Genomic_DNA"/>
</dbReference>
<feature type="region of interest" description="Disordered" evidence="1">
    <location>
        <begin position="16"/>
        <end position="39"/>
    </location>
</feature>
<dbReference type="Proteomes" id="UP000028582">
    <property type="component" value="Unassembled WGS sequence"/>
</dbReference>
<gene>
    <name evidence="2" type="ORF">F444_11928</name>
</gene>
<comment type="caution">
    <text evidence="2">The sequence shown here is derived from an EMBL/GenBank/DDBJ whole genome shotgun (WGS) entry which is preliminary data.</text>
</comment>
<reference evidence="2 3" key="1">
    <citation type="submission" date="2013-11" db="EMBL/GenBank/DDBJ databases">
        <title>The Genome Sequence of Phytophthora parasitica P1976.</title>
        <authorList>
            <consortium name="The Broad Institute Genomics Platform"/>
            <person name="Russ C."/>
            <person name="Tyler B."/>
            <person name="Panabieres F."/>
            <person name="Shan W."/>
            <person name="Tripathy S."/>
            <person name="Grunwald N."/>
            <person name="Machado M."/>
            <person name="Johnson C.S."/>
            <person name="Walker B."/>
            <person name="Young S."/>
            <person name="Zeng Q."/>
            <person name="Gargeya S."/>
            <person name="Fitzgerald M."/>
            <person name="Haas B."/>
            <person name="Abouelleil A."/>
            <person name="Allen A.W."/>
            <person name="Alvarado L."/>
            <person name="Arachchi H.M."/>
            <person name="Berlin A.M."/>
            <person name="Chapman S.B."/>
            <person name="Gainer-Dewar J."/>
            <person name="Goldberg J."/>
            <person name="Griggs A."/>
            <person name="Gujja S."/>
            <person name="Hansen M."/>
            <person name="Howarth C."/>
            <person name="Imamovic A."/>
            <person name="Ireland A."/>
            <person name="Larimer J."/>
            <person name="McCowan C."/>
            <person name="Murphy C."/>
            <person name="Pearson M."/>
            <person name="Poon T.W."/>
            <person name="Priest M."/>
            <person name="Roberts A."/>
            <person name="Saif S."/>
            <person name="Shea T."/>
            <person name="Sisk P."/>
            <person name="Sykes S."/>
            <person name="Wortman J."/>
            <person name="Nusbaum C."/>
            <person name="Birren B."/>
        </authorList>
    </citation>
    <scope>NUCLEOTIDE SEQUENCE [LARGE SCALE GENOMIC DNA]</scope>
    <source>
        <strain evidence="2 3">P1976</strain>
    </source>
</reference>
<dbReference type="AlphaFoldDB" id="A0A080ZYR5"/>
<sequence>MTETLLASCDSLSGISNADQINLSPGASSALGNPTNEEL</sequence>
<evidence type="ECO:0000313" key="3">
    <source>
        <dbReference type="Proteomes" id="UP000028582"/>
    </source>
</evidence>
<proteinExistence type="predicted"/>
<accession>A0A080ZYR5</accession>
<protein>
    <submittedName>
        <fullName evidence="2">Uncharacterized protein</fullName>
    </submittedName>
</protein>
<organism evidence="2 3">
    <name type="scientific">Phytophthora nicotianae P1976</name>
    <dbReference type="NCBI Taxonomy" id="1317066"/>
    <lineage>
        <taxon>Eukaryota</taxon>
        <taxon>Sar</taxon>
        <taxon>Stramenopiles</taxon>
        <taxon>Oomycota</taxon>
        <taxon>Peronosporomycetes</taxon>
        <taxon>Peronosporales</taxon>
        <taxon>Peronosporaceae</taxon>
        <taxon>Phytophthora</taxon>
    </lineage>
</organism>
<evidence type="ECO:0000256" key="1">
    <source>
        <dbReference type="SAM" id="MobiDB-lite"/>
    </source>
</evidence>
<evidence type="ECO:0000313" key="2">
    <source>
        <dbReference type="EMBL" id="ETO71776.1"/>
    </source>
</evidence>
<name>A0A080ZYR5_PHYNI</name>